<feature type="transmembrane region" description="Helical" evidence="1">
    <location>
        <begin position="159"/>
        <end position="180"/>
    </location>
</feature>
<dbReference type="KEGG" id="pdf:CD630DERM_33470"/>
<gene>
    <name evidence="2" type="ORF">NCTC13307_04190</name>
</gene>
<keyword evidence="1" id="KW-0472">Membrane</keyword>
<evidence type="ECO:0000313" key="2">
    <source>
        <dbReference type="EMBL" id="SUY83077.1"/>
    </source>
</evidence>
<dbReference type="RefSeq" id="WP_011861924.1">
    <property type="nucleotide sequence ID" value="NZ_CAAJVU010000007.1"/>
</dbReference>
<feature type="transmembrane region" description="Helical" evidence="1">
    <location>
        <begin position="12"/>
        <end position="32"/>
    </location>
</feature>
<accession>A0A381KKB5</accession>
<protein>
    <submittedName>
        <fullName evidence="2">Uncharacterized protein</fullName>
    </submittedName>
</protein>
<name>A0A381KKB5_CLODI</name>
<feature type="transmembrane region" description="Helical" evidence="1">
    <location>
        <begin position="186"/>
        <end position="203"/>
    </location>
</feature>
<organism evidence="2">
    <name type="scientific">Clostridioides difficile</name>
    <name type="common">Peptoclostridium difficile</name>
    <dbReference type="NCBI Taxonomy" id="1496"/>
    <lineage>
        <taxon>Bacteria</taxon>
        <taxon>Bacillati</taxon>
        <taxon>Bacillota</taxon>
        <taxon>Clostridia</taxon>
        <taxon>Peptostreptococcales</taxon>
        <taxon>Peptostreptococcaceae</taxon>
        <taxon>Clostridioides</taxon>
    </lineage>
</organism>
<keyword evidence="1" id="KW-1133">Transmembrane helix</keyword>
<keyword evidence="1" id="KW-0812">Transmembrane</keyword>
<proteinExistence type="predicted"/>
<dbReference type="AlphaFoldDB" id="A0A381KKB5"/>
<evidence type="ECO:0000256" key="1">
    <source>
        <dbReference type="SAM" id="Phobius"/>
    </source>
</evidence>
<feature type="transmembrane region" description="Helical" evidence="1">
    <location>
        <begin position="44"/>
        <end position="64"/>
    </location>
</feature>
<reference evidence="2" key="1">
    <citation type="submission" date="2018-06" db="EMBL/GenBank/DDBJ databases">
        <authorList>
            <consortium name="Pathogen Informatics"/>
            <person name="Doyle S."/>
        </authorList>
    </citation>
    <scope>NUCLEOTIDE SEQUENCE</scope>
    <source>
        <strain evidence="2">NCTC13307</strain>
    </source>
</reference>
<dbReference type="EMBL" id="UFWD01000002">
    <property type="protein sequence ID" value="SUY83077.1"/>
    <property type="molecule type" value="Genomic_DNA"/>
</dbReference>
<sequence>MNNIKDYRENELKQYVVATSLLFLLLHGFIDFSNPQNIDYIKGIVSFIGTSILTSVIYIFTLVIDGVMDDKLKNVIVNLWFMKLPGEYIFTEIKAKNKDIRFTTEEALQRFSAIYSNIPTNDRKKRIYENSQWYKIYSKHRENPVIFISNRNYLLMRDMYISTFVILMLYIMASFLLKWFSIETSYIVYLLIVLILTNIATHIKAKRFAYNVIALEIADKKEEK</sequence>